<reference evidence="1" key="1">
    <citation type="submission" date="2024-04" db="UniProtKB">
        <authorList>
            <consortium name="EnsemblMetazoa"/>
        </authorList>
    </citation>
    <scope>IDENTIFICATION</scope>
    <source>
        <strain evidence="1">EBRO</strain>
    </source>
</reference>
<accession>A0AAG5D396</accession>
<dbReference type="Proteomes" id="UP000075880">
    <property type="component" value="Unassembled WGS sequence"/>
</dbReference>
<keyword evidence="2" id="KW-1185">Reference proteome</keyword>
<proteinExistence type="predicted"/>
<evidence type="ECO:0000313" key="2">
    <source>
        <dbReference type="Proteomes" id="UP000075880"/>
    </source>
</evidence>
<evidence type="ECO:0000313" key="1">
    <source>
        <dbReference type="EnsemblMetazoa" id="ENSAATROPP005742"/>
    </source>
</evidence>
<dbReference type="AlphaFoldDB" id="A0AAG5D396"/>
<dbReference type="EnsemblMetazoa" id="ENSAATROPT006314">
    <property type="protein sequence ID" value="ENSAATROPP005742"/>
    <property type="gene ID" value="ENSAATROPG005109"/>
</dbReference>
<protein>
    <submittedName>
        <fullName evidence="1">Uncharacterized protein</fullName>
    </submittedName>
</protein>
<sequence>MIDDEITTYIHDDFVMHKNSAKGVCFHYLFRDRERSMEKQDIAIIILLNFPPFGHSINLQLAHPGPWKG</sequence>
<name>A0AAG5D396_ANOAO</name>
<organism evidence="1 2">
    <name type="scientific">Anopheles atroparvus</name>
    <name type="common">European mosquito</name>
    <dbReference type="NCBI Taxonomy" id="41427"/>
    <lineage>
        <taxon>Eukaryota</taxon>
        <taxon>Metazoa</taxon>
        <taxon>Ecdysozoa</taxon>
        <taxon>Arthropoda</taxon>
        <taxon>Hexapoda</taxon>
        <taxon>Insecta</taxon>
        <taxon>Pterygota</taxon>
        <taxon>Neoptera</taxon>
        <taxon>Endopterygota</taxon>
        <taxon>Diptera</taxon>
        <taxon>Nematocera</taxon>
        <taxon>Culicoidea</taxon>
        <taxon>Culicidae</taxon>
        <taxon>Anophelinae</taxon>
        <taxon>Anopheles</taxon>
    </lineage>
</organism>